<evidence type="ECO:0000256" key="1">
    <source>
        <dbReference type="SAM" id="MobiDB-lite"/>
    </source>
</evidence>
<organism evidence="2 3">
    <name type="scientific">Modicella reniformis</name>
    <dbReference type="NCBI Taxonomy" id="1440133"/>
    <lineage>
        <taxon>Eukaryota</taxon>
        <taxon>Fungi</taxon>
        <taxon>Fungi incertae sedis</taxon>
        <taxon>Mucoromycota</taxon>
        <taxon>Mortierellomycotina</taxon>
        <taxon>Mortierellomycetes</taxon>
        <taxon>Mortierellales</taxon>
        <taxon>Mortierellaceae</taxon>
        <taxon>Modicella</taxon>
    </lineage>
</organism>
<gene>
    <name evidence="2" type="ORF">BGZ65_010706</name>
</gene>
<proteinExistence type="predicted"/>
<name>A0A9P6MDR3_9FUNG</name>
<evidence type="ECO:0000313" key="2">
    <source>
        <dbReference type="EMBL" id="KAF9993732.1"/>
    </source>
</evidence>
<comment type="caution">
    <text evidence="2">The sequence shown here is derived from an EMBL/GenBank/DDBJ whole genome shotgun (WGS) entry which is preliminary data.</text>
</comment>
<evidence type="ECO:0000313" key="3">
    <source>
        <dbReference type="Proteomes" id="UP000749646"/>
    </source>
</evidence>
<reference evidence="2" key="1">
    <citation type="journal article" date="2020" name="Fungal Divers.">
        <title>Resolving the Mortierellaceae phylogeny through synthesis of multi-gene phylogenetics and phylogenomics.</title>
        <authorList>
            <person name="Vandepol N."/>
            <person name="Liber J."/>
            <person name="Desiro A."/>
            <person name="Na H."/>
            <person name="Kennedy M."/>
            <person name="Barry K."/>
            <person name="Grigoriev I.V."/>
            <person name="Miller A.N."/>
            <person name="O'Donnell K."/>
            <person name="Stajich J.E."/>
            <person name="Bonito G."/>
        </authorList>
    </citation>
    <scope>NUCLEOTIDE SEQUENCE</scope>
    <source>
        <strain evidence="2">MES-2147</strain>
    </source>
</reference>
<protein>
    <submittedName>
        <fullName evidence="2">Uncharacterized protein</fullName>
    </submittedName>
</protein>
<accession>A0A9P6MDR3</accession>
<dbReference type="Proteomes" id="UP000749646">
    <property type="component" value="Unassembled WGS sequence"/>
</dbReference>
<keyword evidence="3" id="KW-1185">Reference proteome</keyword>
<dbReference type="EMBL" id="JAAAHW010001757">
    <property type="protein sequence ID" value="KAF9993732.1"/>
    <property type="molecule type" value="Genomic_DNA"/>
</dbReference>
<feature type="compositionally biased region" description="Basic and acidic residues" evidence="1">
    <location>
        <begin position="63"/>
        <end position="73"/>
    </location>
</feature>
<feature type="non-terminal residue" evidence="2">
    <location>
        <position position="73"/>
    </location>
</feature>
<sequence>MYANKIYLDRHMEEEVVNMGLVSDDQLLLDDESDFNMSQNHPDRISVSSEQTLADLNGVRRRGLQDSRLQEAH</sequence>
<feature type="region of interest" description="Disordered" evidence="1">
    <location>
        <begin position="33"/>
        <end position="73"/>
    </location>
</feature>
<dbReference type="AlphaFoldDB" id="A0A9P6MDR3"/>
<feature type="compositionally biased region" description="Polar residues" evidence="1">
    <location>
        <begin position="35"/>
        <end position="54"/>
    </location>
</feature>